<dbReference type="EC" id="5.1.2.2" evidence="5"/>
<dbReference type="InterPro" id="IPR013342">
    <property type="entry name" value="Mandelate_racemase_C"/>
</dbReference>
<protein>
    <submittedName>
        <fullName evidence="5">Mandelate racemase</fullName>
        <ecNumber evidence="5">5.1.2.2</ecNumber>
    </submittedName>
</protein>
<dbReference type="Pfam" id="PF02746">
    <property type="entry name" value="MR_MLE_N"/>
    <property type="match status" value="1"/>
</dbReference>
<dbReference type="PANTHER" id="PTHR13794:SF58">
    <property type="entry name" value="MITOCHONDRIAL ENOLASE SUPERFAMILY MEMBER 1"/>
    <property type="match status" value="1"/>
</dbReference>
<feature type="domain" description="Mandelate racemase/muconate lactonizing enzyme C-terminal" evidence="4">
    <location>
        <begin position="150"/>
        <end position="246"/>
    </location>
</feature>
<name>A0ABN7HS02_9BURK</name>
<dbReference type="InterPro" id="IPR013341">
    <property type="entry name" value="Mandelate_racemase_N_dom"/>
</dbReference>
<evidence type="ECO:0000256" key="3">
    <source>
        <dbReference type="ARBA" id="ARBA00022842"/>
    </source>
</evidence>
<evidence type="ECO:0000256" key="1">
    <source>
        <dbReference type="ARBA" id="ARBA00001946"/>
    </source>
</evidence>
<dbReference type="Pfam" id="PF13378">
    <property type="entry name" value="MR_MLE_C"/>
    <property type="match status" value="1"/>
</dbReference>
<reference evidence="5 6" key="1">
    <citation type="submission" date="2020-10" db="EMBL/GenBank/DDBJ databases">
        <authorList>
            <person name="Peeters C."/>
        </authorList>
    </citation>
    <scope>NUCLEOTIDE SEQUENCE [LARGE SCALE GENOMIC DNA]</scope>
    <source>
        <strain evidence="5 6">LMG 27952</strain>
    </source>
</reference>
<dbReference type="InterPro" id="IPR046945">
    <property type="entry name" value="RHMD-like"/>
</dbReference>
<evidence type="ECO:0000313" key="6">
    <source>
        <dbReference type="Proteomes" id="UP000656319"/>
    </source>
</evidence>
<dbReference type="PANTHER" id="PTHR13794">
    <property type="entry name" value="ENOLASE SUPERFAMILY, MANDELATE RACEMASE"/>
    <property type="match status" value="1"/>
</dbReference>
<dbReference type="InterPro" id="IPR029017">
    <property type="entry name" value="Enolase-like_N"/>
</dbReference>
<dbReference type="InterPro" id="IPR018110">
    <property type="entry name" value="Mandel_Rmase/mucon_lact_enz_CS"/>
</dbReference>
<keyword evidence="3" id="KW-0460">Magnesium</keyword>
<dbReference type="Proteomes" id="UP000656319">
    <property type="component" value="Unassembled WGS sequence"/>
</dbReference>
<gene>
    <name evidence="5" type="primary">mdlA</name>
    <name evidence="5" type="ORF">LMG27952_02806</name>
</gene>
<organism evidence="5 6">
    <name type="scientific">Paraburkholderia hiiakae</name>
    <dbReference type="NCBI Taxonomy" id="1081782"/>
    <lineage>
        <taxon>Bacteria</taxon>
        <taxon>Pseudomonadati</taxon>
        <taxon>Pseudomonadota</taxon>
        <taxon>Betaproteobacteria</taxon>
        <taxon>Burkholderiales</taxon>
        <taxon>Burkholderiaceae</taxon>
        <taxon>Paraburkholderia</taxon>
    </lineage>
</organism>
<keyword evidence="2" id="KW-0479">Metal-binding</keyword>
<dbReference type="RefSeq" id="WP_201696523.1">
    <property type="nucleotide sequence ID" value="NZ_CAJHCQ010000006.1"/>
</dbReference>
<evidence type="ECO:0000313" key="5">
    <source>
        <dbReference type="EMBL" id="CAD6533720.1"/>
    </source>
</evidence>
<dbReference type="InterPro" id="IPR036849">
    <property type="entry name" value="Enolase-like_C_sf"/>
</dbReference>
<evidence type="ECO:0000259" key="4">
    <source>
        <dbReference type="SMART" id="SM00922"/>
    </source>
</evidence>
<evidence type="ECO:0000256" key="2">
    <source>
        <dbReference type="ARBA" id="ARBA00022723"/>
    </source>
</evidence>
<dbReference type="SFLD" id="SFLDS00001">
    <property type="entry name" value="Enolase"/>
    <property type="match status" value="1"/>
</dbReference>
<comment type="caution">
    <text evidence="5">The sequence shown here is derived from an EMBL/GenBank/DDBJ whole genome shotgun (WGS) entry which is preliminary data.</text>
</comment>
<dbReference type="Gene3D" id="3.30.390.10">
    <property type="entry name" value="Enolase-like, N-terminal domain"/>
    <property type="match status" value="1"/>
</dbReference>
<dbReference type="SUPFAM" id="SSF54826">
    <property type="entry name" value="Enolase N-terminal domain-like"/>
    <property type="match status" value="1"/>
</dbReference>
<dbReference type="SFLD" id="SFLDG00179">
    <property type="entry name" value="mandelate_racemase"/>
    <property type="match status" value="1"/>
</dbReference>
<dbReference type="PROSITE" id="PS00909">
    <property type="entry name" value="MR_MLE_2"/>
    <property type="match status" value="1"/>
</dbReference>
<keyword evidence="6" id="KW-1185">Reference proteome</keyword>
<dbReference type="InterPro" id="IPR029065">
    <property type="entry name" value="Enolase_C-like"/>
</dbReference>
<sequence>MFNLPTGLTVREVQARAVLAPLKTPLVTPAGSFPKAPLVLIDLHTEEGITGRAYLMANSPVALKAMETLVLDLGATLVGQKVVPVERHEEMRSRFTLIGGSHGLANTAISGLDVALWDALAIAANLPLATLIGGRPQPLKAYNSLGMIRASGAAEEAEKSLSAGFNAIKFKIGWPTFAEDLAAVRAFREAAPDVELMVDYNQSLTTAEALRRGHALESEGLAWIEEPIRCDDFAGFARIAAELKTPLQIGENFSGVFDMERALRADASDYVMCDVQMIGGVTGWLRAAALAQVTSKNFSSHCFVEASAHLLTVTPTRHWLEFLDVAGGILAEPPKVVNGTVTAPDCPGVGLVWDEAAVAKARV</sequence>
<comment type="cofactor">
    <cofactor evidence="1">
        <name>Mg(2+)</name>
        <dbReference type="ChEBI" id="CHEBI:18420"/>
    </cofactor>
</comment>
<proteinExistence type="predicted"/>
<dbReference type="EMBL" id="CAJHCQ010000006">
    <property type="protein sequence ID" value="CAD6533720.1"/>
    <property type="molecule type" value="Genomic_DNA"/>
</dbReference>
<dbReference type="SMART" id="SM00922">
    <property type="entry name" value="MR_MLE"/>
    <property type="match status" value="1"/>
</dbReference>
<dbReference type="SUPFAM" id="SSF51604">
    <property type="entry name" value="Enolase C-terminal domain-like"/>
    <property type="match status" value="1"/>
</dbReference>
<accession>A0ABN7HS02</accession>
<dbReference type="GO" id="GO:0018838">
    <property type="term" value="F:mandelate racemase activity"/>
    <property type="evidence" value="ECO:0007669"/>
    <property type="project" value="UniProtKB-EC"/>
</dbReference>
<dbReference type="Gene3D" id="3.20.20.120">
    <property type="entry name" value="Enolase-like C-terminal domain"/>
    <property type="match status" value="1"/>
</dbReference>
<keyword evidence="5" id="KW-0413">Isomerase</keyword>